<dbReference type="PANTHER" id="PTHR21573:SF0">
    <property type="entry name" value="ER MEMBRANE PROTEIN COMPLEX SUBUNIT 1"/>
    <property type="match status" value="1"/>
</dbReference>
<reference evidence="11" key="1">
    <citation type="submission" date="2019-05" db="EMBL/GenBank/DDBJ databases">
        <title>Annotation for the trematode Fasciolopsis buski.</title>
        <authorList>
            <person name="Choi Y.-J."/>
        </authorList>
    </citation>
    <scope>NUCLEOTIDE SEQUENCE</scope>
    <source>
        <strain evidence="11">HT</strain>
        <tissue evidence="11">Whole worm</tissue>
    </source>
</reference>
<keyword evidence="6" id="KW-0256">Endoplasmic reticulum</keyword>
<feature type="domain" description="ER membrane protein complex subunit 1 C-terminal" evidence="10">
    <location>
        <begin position="381"/>
        <end position="656"/>
    </location>
</feature>
<dbReference type="Pfam" id="PF07774">
    <property type="entry name" value="EMC1_C"/>
    <property type="match status" value="1"/>
</dbReference>
<dbReference type="EMBL" id="LUCM01007265">
    <property type="protein sequence ID" value="KAA0190233.1"/>
    <property type="molecule type" value="Genomic_DNA"/>
</dbReference>
<keyword evidence="9" id="KW-0325">Glycoprotein</keyword>
<evidence type="ECO:0000313" key="11">
    <source>
        <dbReference type="EMBL" id="KAA0190233.1"/>
    </source>
</evidence>
<comment type="similarity">
    <text evidence="2">Belongs to the EMC1 family.</text>
</comment>
<keyword evidence="8" id="KW-0472">Membrane</keyword>
<keyword evidence="12" id="KW-1185">Reference proteome</keyword>
<dbReference type="GO" id="GO:0034975">
    <property type="term" value="P:protein folding in endoplasmic reticulum"/>
    <property type="evidence" value="ECO:0007669"/>
    <property type="project" value="TreeGrafter"/>
</dbReference>
<gene>
    <name evidence="11" type="ORF">FBUS_00811</name>
</gene>
<name>A0A8E0RTP2_9TREM</name>
<proteinExistence type="inferred from homology"/>
<sequence length="657" mass="72861">MFARRFRTQVAQLWAFFRYCASELPHLLRTASTSSSSSLSYSDVSLRMSPIDSHDAVQNDPNKITRTHPARLRFTQSGDRQNESAEWNDLEQFLTRDNFNLHKMIVVATKVGKIFGLESERGRLVWEHLVPSATVLANGKLAVFQLRNTAHFPLSPIATVLLRSKVTNLPILHSFNPITGVPLHKDPSHVHHMNSDILQAVLQPGPVSEASEYIRPILLLDVKSKVHIYPPEHATLLASSSDTHPIYIYTIENSAARVTGYRVGSRIIDQNETVYDATVVWQMYLRSKGSVGLDDKVPHSVVASASRSITEHIHSVGRVLGDRSVLYKYLNPNLVAVVTSGGDVAAQTNSIIIYLIDVVAGRILYSAVHRRCSEPVSLVHSENWIVYTYYNHKSLRHEVTVLELYEPFNRSGGPGELCVSYLVPGPWQLFLQNAFPTSWFSSLTGGAMESSSVADSTDPKPRNRGLRAYFSSLYRSTDSGGICQSTGTHSIVPQVLQQSYIFSTAPTHGVAAASHTERGITAKSIIFGLQKGALIELPKSFLDPRRTLDMTQELIEEGVHPYAPVLPLSDQAVISYNQTVLGLRSIRTAPTGLESTSLVFAYGLDLFFTRIAPSMTYDLLKEDFDYTAIATVTLGMIVTSIVTQRLAARRVVLRAWS</sequence>
<comment type="subcellular location">
    <subcellularLocation>
        <location evidence="1">Endoplasmic reticulum membrane</location>
        <topology evidence="1">Single-pass type I membrane protein</topology>
    </subcellularLocation>
</comment>
<dbReference type="GO" id="GO:0072546">
    <property type="term" value="C:EMC complex"/>
    <property type="evidence" value="ECO:0007669"/>
    <property type="project" value="InterPro"/>
</dbReference>
<evidence type="ECO:0000256" key="2">
    <source>
        <dbReference type="ARBA" id="ARBA00007904"/>
    </source>
</evidence>
<protein>
    <recommendedName>
        <fullName evidence="3">ER membrane protein complex subunit 1</fullName>
    </recommendedName>
</protein>
<evidence type="ECO:0000256" key="7">
    <source>
        <dbReference type="ARBA" id="ARBA00022989"/>
    </source>
</evidence>
<evidence type="ECO:0000256" key="9">
    <source>
        <dbReference type="ARBA" id="ARBA00023180"/>
    </source>
</evidence>
<evidence type="ECO:0000256" key="3">
    <source>
        <dbReference type="ARBA" id="ARBA00020824"/>
    </source>
</evidence>
<dbReference type="InterPro" id="IPR011678">
    <property type="entry name" value="EMC1_C"/>
</dbReference>
<keyword evidence="7" id="KW-1133">Transmembrane helix</keyword>
<accession>A0A8E0RTP2</accession>
<keyword evidence="5" id="KW-0732">Signal</keyword>
<dbReference type="OrthoDB" id="28092at2759"/>
<evidence type="ECO:0000313" key="12">
    <source>
        <dbReference type="Proteomes" id="UP000728185"/>
    </source>
</evidence>
<evidence type="ECO:0000256" key="5">
    <source>
        <dbReference type="ARBA" id="ARBA00022729"/>
    </source>
</evidence>
<dbReference type="AlphaFoldDB" id="A0A8E0RTP2"/>
<evidence type="ECO:0000256" key="6">
    <source>
        <dbReference type="ARBA" id="ARBA00022824"/>
    </source>
</evidence>
<dbReference type="Proteomes" id="UP000728185">
    <property type="component" value="Unassembled WGS sequence"/>
</dbReference>
<evidence type="ECO:0000256" key="1">
    <source>
        <dbReference type="ARBA" id="ARBA00004115"/>
    </source>
</evidence>
<dbReference type="PANTHER" id="PTHR21573">
    <property type="entry name" value="ER MEMBRANE PROTEIN COMPLEX SUBUNIT 1"/>
    <property type="match status" value="1"/>
</dbReference>
<comment type="caution">
    <text evidence="11">The sequence shown here is derived from an EMBL/GenBank/DDBJ whole genome shotgun (WGS) entry which is preliminary data.</text>
</comment>
<evidence type="ECO:0000256" key="4">
    <source>
        <dbReference type="ARBA" id="ARBA00022692"/>
    </source>
</evidence>
<dbReference type="InterPro" id="IPR026895">
    <property type="entry name" value="EMC1"/>
</dbReference>
<evidence type="ECO:0000259" key="10">
    <source>
        <dbReference type="Pfam" id="PF07774"/>
    </source>
</evidence>
<keyword evidence="4" id="KW-0812">Transmembrane</keyword>
<evidence type="ECO:0000256" key="8">
    <source>
        <dbReference type="ARBA" id="ARBA00023136"/>
    </source>
</evidence>
<organism evidence="11 12">
    <name type="scientific">Fasciolopsis buskii</name>
    <dbReference type="NCBI Taxonomy" id="27845"/>
    <lineage>
        <taxon>Eukaryota</taxon>
        <taxon>Metazoa</taxon>
        <taxon>Spiralia</taxon>
        <taxon>Lophotrochozoa</taxon>
        <taxon>Platyhelminthes</taxon>
        <taxon>Trematoda</taxon>
        <taxon>Digenea</taxon>
        <taxon>Plagiorchiida</taxon>
        <taxon>Echinostomata</taxon>
        <taxon>Echinostomatoidea</taxon>
        <taxon>Fasciolidae</taxon>
        <taxon>Fasciolopsis</taxon>
    </lineage>
</organism>